<organism evidence="2 3">
    <name type="scientific">Xenorhabdus santafensis</name>
    <dbReference type="NCBI Taxonomy" id="2582833"/>
    <lineage>
        <taxon>Bacteria</taxon>
        <taxon>Pseudomonadati</taxon>
        <taxon>Pseudomonadota</taxon>
        <taxon>Gammaproteobacteria</taxon>
        <taxon>Enterobacterales</taxon>
        <taxon>Morganellaceae</taxon>
        <taxon>Xenorhabdus</taxon>
    </lineage>
</organism>
<accession>A0ABU4SF95</accession>
<feature type="compositionally biased region" description="Polar residues" evidence="1">
    <location>
        <begin position="202"/>
        <end position="214"/>
    </location>
</feature>
<keyword evidence="3" id="KW-1185">Reference proteome</keyword>
<gene>
    <name evidence="2" type="ORF">FE392_19705</name>
</gene>
<protein>
    <submittedName>
        <fullName evidence="2">Uncharacterized protein</fullName>
    </submittedName>
</protein>
<feature type="region of interest" description="Disordered" evidence="1">
    <location>
        <begin position="176"/>
        <end position="225"/>
    </location>
</feature>
<proteinExistence type="predicted"/>
<comment type="caution">
    <text evidence="2">The sequence shown here is derived from an EMBL/GenBank/DDBJ whole genome shotgun (WGS) entry which is preliminary data.</text>
</comment>
<dbReference type="Proteomes" id="UP001271890">
    <property type="component" value="Unassembled WGS sequence"/>
</dbReference>
<sequence length="225" mass="25798">MANNISLPDYFEYLSTGRFFRDGGYHNNPSGAFIQEYQKPDGYTSLCINVERSQLVNPYSPLEDASAVHSRLVRLGFISTQKGGLTNYRKYGKRVLWPRHQCNITINAYRHVLVQKLATSPINSCRAFEALVSNEAIKKQLNDFSQNGANPAQQPFVSQQQQQEQMRREIREYGWQNGFRPTTPLRPFFSPSRSPTPPSTPWTDASGNEWTTYNDYPPRTPSPKR</sequence>
<evidence type="ECO:0000313" key="2">
    <source>
        <dbReference type="EMBL" id="MDX7989480.1"/>
    </source>
</evidence>
<name>A0ABU4SF95_9GAMM</name>
<dbReference type="RefSeq" id="WP_319931850.1">
    <property type="nucleotide sequence ID" value="NZ_VCDN01000190.1"/>
</dbReference>
<reference evidence="3" key="1">
    <citation type="journal article" date="2024" name="Toxins">
        <title>Genome Sequence Analysis of Native Xenorhabdus Strains Isolated from Entomopathogenic Nematodes in Argentina.</title>
        <authorList>
            <person name="Palma L."/>
            <person name="Frizzo L."/>
            <person name="Kaiser S."/>
            <person name="Berry C."/>
            <person name="Caballero P."/>
            <person name="Bode H.B."/>
            <person name="Del Valle E.E."/>
        </authorList>
    </citation>
    <scope>NUCLEOTIDE SEQUENCE [LARGE SCALE GENOMIC DNA]</scope>
    <source>
        <strain evidence="3">12</strain>
    </source>
</reference>
<evidence type="ECO:0000256" key="1">
    <source>
        <dbReference type="SAM" id="MobiDB-lite"/>
    </source>
</evidence>
<dbReference type="EMBL" id="VCDN01000190">
    <property type="protein sequence ID" value="MDX7989480.1"/>
    <property type="molecule type" value="Genomic_DNA"/>
</dbReference>
<evidence type="ECO:0000313" key="3">
    <source>
        <dbReference type="Proteomes" id="UP001271890"/>
    </source>
</evidence>